<reference evidence="1" key="1">
    <citation type="submission" date="2017-06" db="EMBL/GenBank/DDBJ databases">
        <authorList>
            <person name="Assis F.L."/>
            <person name="Abrahao J.S."/>
            <person name="Silva L."/>
            <person name="Khalil J.B."/>
            <person name="Rodrigues R."/>
            <person name="Silva L.S."/>
            <person name="Boratto P."/>
            <person name="Andrade M."/>
            <person name="Kroon E.G."/>
            <person name="Ribeiro B."/>
            <person name="Bergier I."/>
            <person name="Seligmann H."/>
            <person name="Ghigo E."/>
            <person name="Colson P."/>
            <person name="Levasseur A."/>
            <person name="Raoult D."/>
            <person name="Scola B.L."/>
        </authorList>
    </citation>
    <scope>NUCLEOTIDE SEQUENCE</scope>
    <source>
        <strain evidence="1">Deep ocean</strain>
    </source>
</reference>
<proteinExistence type="predicted"/>
<accession>A0A6N1NSX6</accession>
<sequence length="122" mass="14580">MSISDNFNDDCILVFKVKDKHTLCKIFEIFVSLSETCMMKFDVNNTLKQKGTLHIYKRNDKQMIKCKLDIKYLRYDEERMFKIGEIPIKPILVRLNELKNEPILVTFRYDQQQFHIALDNVS</sequence>
<reference evidence="1" key="2">
    <citation type="journal article" date="2018" name="Nat. Commun.">
        <title>Tailed giant Tupanvirus possesses the most complete translational apparatus of the known virosphere.</title>
        <authorList>
            <person name="Abrahao J."/>
            <person name="Silva L."/>
            <person name="Silva L.S."/>
            <person name="Khalil J.Y.B."/>
            <person name="Rodrigues R."/>
            <person name="Arantes T."/>
            <person name="Assis F."/>
            <person name="Boratto P."/>
            <person name="Andrade M."/>
            <person name="Kroon E.G."/>
            <person name="Ribeiro B."/>
            <person name="Bergier I."/>
            <person name="Seligmann H."/>
            <person name="Ghigo E."/>
            <person name="Colson P."/>
            <person name="Levasseur A."/>
            <person name="Kroemer G."/>
            <person name="Raoult D."/>
            <person name="La Scola B."/>
        </authorList>
    </citation>
    <scope>NUCLEOTIDE SEQUENCE [LARGE SCALE GENOMIC DNA]</scope>
    <source>
        <strain evidence="1">Deep ocean</strain>
    </source>
</reference>
<evidence type="ECO:0000313" key="1">
    <source>
        <dbReference type="EMBL" id="QKU33802.1"/>
    </source>
</evidence>
<organism evidence="1">
    <name type="scientific">Tupanvirus deep ocean</name>
    <dbReference type="NCBI Taxonomy" id="2126984"/>
    <lineage>
        <taxon>Viruses</taxon>
        <taxon>Varidnaviria</taxon>
        <taxon>Bamfordvirae</taxon>
        <taxon>Nucleocytoviricota</taxon>
        <taxon>Megaviricetes</taxon>
        <taxon>Imitervirales</taxon>
        <taxon>Mimiviridae</taxon>
        <taxon>Megamimivirinae</taxon>
        <taxon>Tupanvirus</taxon>
        <taxon>Tupanvirus altamarinense</taxon>
    </lineage>
</organism>
<dbReference type="EMBL" id="MF405918">
    <property type="protein sequence ID" value="QKU33802.1"/>
    <property type="molecule type" value="Genomic_DNA"/>
</dbReference>
<dbReference type="RefSeq" id="YP_010780410.1">
    <property type="nucleotide sequence ID" value="NC_075038.1"/>
</dbReference>
<dbReference type="KEGG" id="vg:80517101"/>
<name>A0A6N1NSX6_9VIRU</name>
<dbReference type="GeneID" id="80517101"/>
<protein>
    <submittedName>
        <fullName evidence="1">Putative ORFan</fullName>
    </submittedName>
</protein>